<dbReference type="Proteomes" id="UP000001197">
    <property type="component" value="Chromosome 2"/>
</dbReference>
<dbReference type="InParanoid" id="A0A090CKN3"/>
<name>A0A090CKN3_PODAN</name>
<reference evidence="1 2" key="1">
    <citation type="journal article" date="2008" name="Genome Biol.">
        <title>The genome sequence of the model ascomycete fungus Podospora anserina.</title>
        <authorList>
            <person name="Espagne E."/>
            <person name="Lespinet O."/>
            <person name="Malagnac F."/>
            <person name="Da Silva C."/>
            <person name="Jaillon O."/>
            <person name="Porcel B.M."/>
            <person name="Couloux A."/>
            <person name="Aury J.-M."/>
            <person name="Segurens B."/>
            <person name="Poulain J."/>
            <person name="Anthouard V."/>
            <person name="Grossetete S."/>
            <person name="Khalili H."/>
            <person name="Coppin E."/>
            <person name="Dequard-Chablat M."/>
            <person name="Picard M."/>
            <person name="Contamine V."/>
            <person name="Arnaise S."/>
            <person name="Bourdais A."/>
            <person name="Berteaux-Lecellier V."/>
            <person name="Gautheret D."/>
            <person name="de Vries R.P."/>
            <person name="Battaglia E."/>
            <person name="Coutinho P.M."/>
            <person name="Danchin E.G.J."/>
            <person name="Henrissat B."/>
            <person name="El Khoury R."/>
            <person name="Sainsard-Chanet A."/>
            <person name="Boivin A."/>
            <person name="Pinan-Lucarre B."/>
            <person name="Sellem C.H."/>
            <person name="Debuchy R."/>
            <person name="Wincker P."/>
            <person name="Weissenbach J."/>
            <person name="Silar P."/>
        </authorList>
    </citation>
    <scope>NUCLEOTIDE SEQUENCE [LARGE SCALE GENOMIC DNA]</scope>
    <source>
        <strain evidence="2">S / ATCC MYA-4624 / DSM 980 / FGSC 10383</strain>
    </source>
</reference>
<dbReference type="EMBL" id="FO904937">
    <property type="protein sequence ID" value="CDP26399.1"/>
    <property type="molecule type" value="Genomic_DNA"/>
</dbReference>
<organism evidence="1 2">
    <name type="scientific">Podospora anserina (strain S / ATCC MYA-4624 / DSM 980 / FGSC 10383)</name>
    <name type="common">Pleurage anserina</name>
    <dbReference type="NCBI Taxonomy" id="515849"/>
    <lineage>
        <taxon>Eukaryota</taxon>
        <taxon>Fungi</taxon>
        <taxon>Dikarya</taxon>
        <taxon>Ascomycota</taxon>
        <taxon>Pezizomycotina</taxon>
        <taxon>Sordariomycetes</taxon>
        <taxon>Sordariomycetidae</taxon>
        <taxon>Sordariales</taxon>
        <taxon>Podosporaceae</taxon>
        <taxon>Podospora</taxon>
        <taxon>Podospora anserina</taxon>
    </lineage>
</organism>
<proteinExistence type="predicted"/>
<dbReference type="AlphaFoldDB" id="A0A090CKN3"/>
<evidence type="ECO:0000313" key="1">
    <source>
        <dbReference type="EMBL" id="CDP26399.1"/>
    </source>
</evidence>
<dbReference type="STRING" id="515849.A0A090CKN3"/>
<protein>
    <submittedName>
        <fullName evidence="1">Uncharacterized protein</fullName>
    </submittedName>
</protein>
<reference evidence="2" key="2">
    <citation type="journal article" date="2014" name="Genetics">
        <title>Maintaining two mating types: Structure of the mating type locus and its role in heterokaryosis in Podospora anserina.</title>
        <authorList>
            <person name="Grognet P."/>
            <person name="Bidard F."/>
            <person name="Kuchly C."/>
            <person name="Tong L.C.H."/>
            <person name="Coppin E."/>
            <person name="Benkhali J.A."/>
            <person name="Couloux A."/>
            <person name="Wincker P."/>
            <person name="Debuchy R."/>
            <person name="Silar P."/>
        </authorList>
    </citation>
    <scope>GENOME REANNOTATION</scope>
    <source>
        <strain evidence="2">S / ATCC MYA-4624 / DSM 980 / FGSC 10383</strain>
    </source>
</reference>
<sequence length="312" mass="35387">MKLLDHASISSMSKSPDSLKDQLMFLSTELATVNWIEDLISRNGSHCIKSRQRDLSFPPELWSMILDETQAAALRDPKYCFVKIQSINAVVSDNVNTTVARCVGQKFELPYEPYPIPDFYNNGKVLAGRLPNPQSVGDFEWYLQCTTAERAAQINTQEVKEDDWDKNSGLPYASTTRIPTLVELPDQIFDVSISPSSTSAPSGLYFDLTVPDVISCVDNGNRWVCGGGRFTCPGGRCPGPARHAWYFERVGCGYRVACPLCIARDIFSDTMEDARSQERGDDEYPEWEEELEKRIEERIKTLGYWQSRLRRR</sequence>
<evidence type="ECO:0000313" key="2">
    <source>
        <dbReference type="Proteomes" id="UP000001197"/>
    </source>
</evidence>
<accession>A0A090CKN3</accession>
<keyword evidence="2" id="KW-1185">Reference proteome</keyword>